<keyword evidence="7" id="KW-0443">Lipid metabolism</keyword>
<evidence type="ECO:0000259" key="14">
    <source>
        <dbReference type="PROSITE" id="PS51339"/>
    </source>
</evidence>
<evidence type="ECO:0000256" key="7">
    <source>
        <dbReference type="ARBA" id="ARBA00023098"/>
    </source>
</evidence>
<dbReference type="SMART" id="SM00240">
    <property type="entry name" value="FHA"/>
    <property type="match status" value="1"/>
</dbReference>
<feature type="region of interest" description="Disordered" evidence="12">
    <location>
        <begin position="712"/>
        <end position="746"/>
    </location>
</feature>
<sequence>MDRKTVDFEASRSKDASSDSLGSDSKSSSLNSKLGQESASSGKMSYTSASTTSIGNPMAAVDSKMRSKPSIVEPGQPSIRPDDPPLLPGEKVMGVAREVTYLCPYSGPARGVLSVTNYKLHFRSMDRDTPYVVEVPLGVVSRVEKVGGQSSRGENSYGIELFCKDMRNLRFGHKQENHSRRNVFEKLQQYAFPLSHKLPLFAFDYSETFPENGWNALEPIAEFKRMGVPNDMWKITKINEHYEICDSYPAVWAVPAAATDDDIRAVAAFRSRARIPVLSWIHPESQATICRCSQPLVGVGGKRCREDERYIQLIMDANAQSHKLYIMDARPSANAIANKAKGGGYESEDAYQNAELVFLDIHNIHVMRESLRKLKELCFPNIEESRWLSGIEATYWLKHIKYILAGACRIANRVETHKTSVLVHCSDGWDRTAQLTALAMLLLDPYYRTIKGFEVLIEKEWLSFGHKFQQRIGHGDDHHSDADRSPVFLQFMDCVWQLTQMFPNAFQFNETLLITILDHFDRERVQENVKQRTVSLWSYINSSIDNYRNPLYLPRPGSLEPVGSIRLISLWKGLYCRWNPGMRPQDPLYQRIRELLVLKEQLEKQLDECKQDLEQKARLSRNMPTPPRLASPVQMEGQVPVKEVVDVEMADTQPKEQVEMFKKPQLCLVGPRRSKGAKVRVVEGQRDNSVKEEKIDATEAVKELPIPEGIVENAPEEVSKSVENPVHVSNEPEHRTSKPRKSAPAQKIKETPIPYLEPKWGGVPPERYSLDVIKSGTVLEPIDLGDKSFYVFGRQTNCDIQMAHPTISRHHAVLQYSKGTEEKPQGYYLFDLGSTHGTFLNKSRIRPEMFIRIRVGHQIKLGGSTRLYLLQGPPEDMEDESDLTVTELKAKRQMELQARELAELHRKQKEEEEQKKREEEGVDWGMGDDADEETDLSENPYAITTNEELYIDDPKKTLRGWFEREGHELDYEVEEKGPGQFLCRVEVPIEGARGGCMVAEALVKGKKKEAVAQCALEACRLLDRLGLLRQANHESRKRKAKNWEEEDFYDSDEDTFLDRTGAVERKRQQRMKQAGKAEEQVETYQSLCAKHSDILKQLEDTQAQLQKAQKDLAALKAKEKSEEGDSLESFMNILTSAGCVDKKQISKLKVDLAALVKEEAQIRRLVNIARPTSLPELVAPSTVSEIPATKDALKNKLMLAVRKKASDKQKNIASTSNQNPNIPNVCDMERNKQGEVEEDEEDERGDITKEGHPHKALTVLNSNESLKAKPSFIESIDESEHASPSKQEEKSVVRDHNNSSNDDDDNDDNEKSLKEAEKRKRRNRRRMLQRNEKALERSKAQYDASDPNYSVWVPPEDQTGDGTTKLNAKLGY</sequence>
<feature type="coiled-coil region" evidence="11">
    <location>
        <begin position="592"/>
        <end position="622"/>
    </location>
</feature>
<reference evidence="15" key="2">
    <citation type="journal article" date="2023" name="BMC Genomics">
        <title>Pest status, molecular evolution, and epigenetic factors derived from the genome assembly of Frankliniella fusca, a thysanopteran phytovirus vector.</title>
        <authorList>
            <person name="Catto M.A."/>
            <person name="Labadie P.E."/>
            <person name="Jacobson A.L."/>
            <person name="Kennedy G.G."/>
            <person name="Srinivasan R."/>
            <person name="Hunt B.G."/>
        </authorList>
    </citation>
    <scope>NUCLEOTIDE SEQUENCE</scope>
    <source>
        <strain evidence="15">PL_HMW_Pooled</strain>
    </source>
</reference>
<evidence type="ECO:0000256" key="3">
    <source>
        <dbReference type="ARBA" id="ARBA00007471"/>
    </source>
</evidence>
<comment type="subcellular location">
    <subcellularLocation>
        <location evidence="2">Cytoplasm</location>
    </subcellularLocation>
    <subcellularLocation>
        <location evidence="1">Endomembrane system</location>
        <topology evidence="1">Peripheral membrane protein</topology>
    </subcellularLocation>
</comment>
<dbReference type="GO" id="GO:0052629">
    <property type="term" value="F:phosphatidylinositol-3,5-bisphosphate 3-phosphatase activity"/>
    <property type="evidence" value="ECO:0007669"/>
    <property type="project" value="UniProtKB-EC"/>
</dbReference>
<dbReference type="PANTHER" id="PTHR10807">
    <property type="entry name" value="MYOTUBULARIN-RELATED"/>
    <property type="match status" value="1"/>
</dbReference>
<keyword evidence="11" id="KW-0175">Coiled coil</keyword>
<evidence type="ECO:0000256" key="9">
    <source>
        <dbReference type="PIRSR" id="PIRSR630564-1"/>
    </source>
</evidence>
<protein>
    <recommendedName>
        <fullName evidence="4">phosphatidylinositol-3,5-bisphosphate 3-phosphatase</fullName>
        <ecNumber evidence="4">3.1.3.95</ecNumber>
    </recommendedName>
</protein>
<evidence type="ECO:0000256" key="5">
    <source>
        <dbReference type="ARBA" id="ARBA00022490"/>
    </source>
</evidence>
<feature type="compositionally biased region" description="Basic residues" evidence="12">
    <location>
        <begin position="1319"/>
        <end position="1328"/>
    </location>
</feature>
<dbReference type="CDD" id="cd19856">
    <property type="entry name" value="DSRM_Kanadaptin"/>
    <property type="match status" value="1"/>
</dbReference>
<keyword evidence="6" id="KW-0378">Hydrolase</keyword>
<evidence type="ECO:0000256" key="6">
    <source>
        <dbReference type="ARBA" id="ARBA00022801"/>
    </source>
</evidence>
<dbReference type="Gene3D" id="2.60.200.20">
    <property type="match status" value="1"/>
</dbReference>
<feature type="region of interest" description="Disordered" evidence="12">
    <location>
        <begin position="1275"/>
        <end position="1372"/>
    </location>
</feature>
<gene>
    <name evidence="15" type="ORF">KUF71_009546</name>
</gene>
<dbReference type="FunFam" id="2.30.29.30:FF:000038">
    <property type="entry name" value="Myotubularin 1, isoform CRA_a"/>
    <property type="match status" value="1"/>
</dbReference>
<feature type="compositionally biased region" description="Basic and acidic residues" evidence="12">
    <location>
        <begin position="1329"/>
        <end position="1340"/>
    </location>
</feature>
<evidence type="ECO:0000313" key="16">
    <source>
        <dbReference type="Proteomes" id="UP001219518"/>
    </source>
</evidence>
<feature type="region of interest" description="Disordered" evidence="12">
    <location>
        <begin position="905"/>
        <end position="939"/>
    </location>
</feature>
<feature type="coiled-coil region" evidence="11">
    <location>
        <begin position="1088"/>
        <end position="1125"/>
    </location>
</feature>
<dbReference type="InterPro" id="IPR016130">
    <property type="entry name" value="Tyr_Pase_AS"/>
</dbReference>
<dbReference type="InterPro" id="IPR029021">
    <property type="entry name" value="Prot-tyrosine_phosphatase-like"/>
</dbReference>
<dbReference type="SUPFAM" id="SSF49879">
    <property type="entry name" value="SMAD/FHA domain"/>
    <property type="match status" value="1"/>
</dbReference>
<dbReference type="GO" id="GO:0016020">
    <property type="term" value="C:membrane"/>
    <property type="evidence" value="ECO:0007669"/>
    <property type="project" value="TreeGrafter"/>
</dbReference>
<dbReference type="SUPFAM" id="SSF50729">
    <property type="entry name" value="PH domain-like"/>
    <property type="match status" value="1"/>
</dbReference>
<feature type="compositionally biased region" description="Basic and acidic residues" evidence="12">
    <location>
        <begin position="1309"/>
        <end position="1318"/>
    </location>
</feature>
<dbReference type="SMART" id="SM00568">
    <property type="entry name" value="GRAM"/>
    <property type="match status" value="1"/>
</dbReference>
<evidence type="ECO:0000256" key="2">
    <source>
        <dbReference type="ARBA" id="ARBA00004496"/>
    </source>
</evidence>
<feature type="compositionally biased region" description="Polar residues" evidence="12">
    <location>
        <begin position="35"/>
        <end position="55"/>
    </location>
</feature>
<dbReference type="GO" id="GO:0004438">
    <property type="term" value="F:phosphatidylinositol-3-phosphate phosphatase activity"/>
    <property type="evidence" value="ECO:0007669"/>
    <property type="project" value="TreeGrafter"/>
</dbReference>
<dbReference type="InterPro" id="IPR008984">
    <property type="entry name" value="SMAD_FHA_dom_sf"/>
</dbReference>
<feature type="compositionally biased region" description="Basic and acidic residues" evidence="12">
    <location>
        <begin position="1278"/>
        <end position="1297"/>
    </location>
</feature>
<dbReference type="SMART" id="SM00404">
    <property type="entry name" value="PTPc_motif"/>
    <property type="match status" value="1"/>
</dbReference>
<feature type="binding site" evidence="10">
    <location>
        <begin position="338"/>
        <end position="341"/>
    </location>
    <ligand>
        <name>substrate</name>
    </ligand>
</feature>
<feature type="domain" description="FHA" evidence="13">
    <location>
        <begin position="790"/>
        <end position="845"/>
    </location>
</feature>
<dbReference type="Pfam" id="PF00498">
    <property type="entry name" value="FHA"/>
    <property type="match status" value="1"/>
</dbReference>
<accession>A0AAE1HFA4</accession>
<dbReference type="GO" id="GO:0012505">
    <property type="term" value="C:endomembrane system"/>
    <property type="evidence" value="ECO:0007669"/>
    <property type="project" value="UniProtKB-SubCell"/>
</dbReference>
<dbReference type="SUPFAM" id="SSF52799">
    <property type="entry name" value="(Phosphotyrosine protein) phosphatases II"/>
    <property type="match status" value="1"/>
</dbReference>
<dbReference type="GO" id="GO:0005737">
    <property type="term" value="C:cytoplasm"/>
    <property type="evidence" value="ECO:0007669"/>
    <property type="project" value="UniProtKB-SubCell"/>
</dbReference>
<feature type="compositionally biased region" description="Basic and acidic residues" evidence="12">
    <location>
        <begin position="905"/>
        <end position="919"/>
    </location>
</feature>
<dbReference type="Gene3D" id="3.30.160.20">
    <property type="match status" value="1"/>
</dbReference>
<dbReference type="Gene3D" id="2.30.29.30">
    <property type="entry name" value="Pleckstrin-homology domain (PH domain)/Phosphotyrosine-binding domain (PTB)"/>
    <property type="match status" value="1"/>
</dbReference>
<dbReference type="PROSITE" id="PS00383">
    <property type="entry name" value="TYR_PHOSPHATASE_1"/>
    <property type="match status" value="1"/>
</dbReference>
<keyword evidence="8" id="KW-0472">Membrane</keyword>
<dbReference type="PROSITE" id="PS51339">
    <property type="entry name" value="PPASE_MYOTUBULARIN"/>
    <property type="match status" value="1"/>
</dbReference>
<comment type="caution">
    <text evidence="15">The sequence shown here is derived from an EMBL/GenBank/DDBJ whole genome shotgun (WGS) entry which is preliminary data.</text>
</comment>
<dbReference type="Pfam" id="PF02893">
    <property type="entry name" value="GRAM"/>
    <property type="match status" value="1"/>
</dbReference>
<dbReference type="PROSITE" id="PS50006">
    <property type="entry name" value="FHA_DOMAIN"/>
    <property type="match status" value="1"/>
</dbReference>
<keyword evidence="5" id="KW-0963">Cytoplasm</keyword>
<evidence type="ECO:0000259" key="13">
    <source>
        <dbReference type="PROSITE" id="PS50006"/>
    </source>
</evidence>
<dbReference type="InterPro" id="IPR000253">
    <property type="entry name" value="FHA_dom"/>
</dbReference>
<evidence type="ECO:0000256" key="1">
    <source>
        <dbReference type="ARBA" id="ARBA00004184"/>
    </source>
</evidence>
<dbReference type="CDD" id="cd22677">
    <property type="entry name" value="FHA_Kanadaptin"/>
    <property type="match status" value="1"/>
</dbReference>
<dbReference type="InterPro" id="IPR003595">
    <property type="entry name" value="Tyr_Pase_cat"/>
</dbReference>
<dbReference type="InterPro" id="IPR010569">
    <property type="entry name" value="Myotubularin-like_Pase_dom"/>
</dbReference>
<feature type="region of interest" description="Disordered" evidence="12">
    <location>
        <begin position="1"/>
        <end position="87"/>
    </location>
</feature>
<feature type="compositionally biased region" description="Acidic residues" evidence="12">
    <location>
        <begin position="920"/>
        <end position="936"/>
    </location>
</feature>
<feature type="domain" description="Myotubularin phosphatase" evidence="14">
    <location>
        <begin position="213"/>
        <end position="575"/>
    </location>
</feature>
<comment type="similarity">
    <text evidence="3">Belongs to the protein-tyrosine phosphatase family. Non-receptor class myotubularin subfamily.</text>
</comment>
<evidence type="ECO:0000313" key="15">
    <source>
        <dbReference type="EMBL" id="KAK3920259.1"/>
    </source>
</evidence>
<dbReference type="PANTHER" id="PTHR10807:SF128">
    <property type="entry name" value="PHOSPHATIDYLINOSITOL-3,5-BISPHOSPHATE 3-PHOSPHATASE"/>
    <property type="match status" value="1"/>
</dbReference>
<dbReference type="GO" id="GO:0046856">
    <property type="term" value="P:phosphatidylinositol dephosphorylation"/>
    <property type="evidence" value="ECO:0007669"/>
    <property type="project" value="TreeGrafter"/>
</dbReference>
<organism evidence="15 16">
    <name type="scientific">Frankliniella fusca</name>
    <dbReference type="NCBI Taxonomy" id="407009"/>
    <lineage>
        <taxon>Eukaryota</taxon>
        <taxon>Metazoa</taxon>
        <taxon>Ecdysozoa</taxon>
        <taxon>Arthropoda</taxon>
        <taxon>Hexapoda</taxon>
        <taxon>Insecta</taxon>
        <taxon>Pterygota</taxon>
        <taxon>Neoptera</taxon>
        <taxon>Paraneoptera</taxon>
        <taxon>Thysanoptera</taxon>
        <taxon>Terebrantia</taxon>
        <taxon>Thripoidea</taxon>
        <taxon>Thripidae</taxon>
        <taxon>Frankliniella</taxon>
    </lineage>
</organism>
<keyword evidence="16" id="KW-1185">Reference proteome</keyword>
<feature type="binding site" evidence="10">
    <location>
        <begin position="425"/>
        <end position="431"/>
    </location>
    <ligand>
        <name>substrate</name>
    </ligand>
</feature>
<evidence type="ECO:0000256" key="10">
    <source>
        <dbReference type="PIRSR" id="PIRSR630564-2"/>
    </source>
</evidence>
<dbReference type="InterPro" id="IPR011993">
    <property type="entry name" value="PH-like_dom_sf"/>
</dbReference>
<dbReference type="Proteomes" id="UP001219518">
    <property type="component" value="Unassembled WGS sequence"/>
</dbReference>
<dbReference type="InterPro" id="IPR004182">
    <property type="entry name" value="GRAM"/>
</dbReference>
<dbReference type="EMBL" id="JAHWGI010000990">
    <property type="protein sequence ID" value="KAK3920259.1"/>
    <property type="molecule type" value="Genomic_DNA"/>
</dbReference>
<name>A0AAE1HFA4_9NEOP</name>
<feature type="compositionally biased region" description="Polar residues" evidence="12">
    <location>
        <begin position="1211"/>
        <end position="1222"/>
    </location>
</feature>
<proteinExistence type="inferred from homology"/>
<feature type="binding site" evidence="10">
    <location>
        <begin position="363"/>
        <end position="364"/>
    </location>
    <ligand>
        <name>substrate</name>
    </ligand>
</feature>
<evidence type="ECO:0000256" key="8">
    <source>
        <dbReference type="ARBA" id="ARBA00023136"/>
    </source>
</evidence>
<dbReference type="InterPro" id="IPR030564">
    <property type="entry name" value="Myotubularin"/>
</dbReference>
<evidence type="ECO:0000256" key="11">
    <source>
        <dbReference type="SAM" id="Coils"/>
    </source>
</evidence>
<evidence type="ECO:0000256" key="12">
    <source>
        <dbReference type="SAM" id="MobiDB-lite"/>
    </source>
</evidence>
<evidence type="ECO:0000256" key="4">
    <source>
        <dbReference type="ARBA" id="ARBA00012903"/>
    </source>
</evidence>
<dbReference type="CDD" id="cd14535">
    <property type="entry name" value="PTP-MTM1-like"/>
    <property type="match status" value="1"/>
</dbReference>
<dbReference type="Pfam" id="PF06602">
    <property type="entry name" value="Myotub-related"/>
    <property type="match status" value="1"/>
</dbReference>
<feature type="active site" description="Phosphocysteine intermediate" evidence="9">
    <location>
        <position position="425"/>
    </location>
</feature>
<reference evidence="15" key="1">
    <citation type="submission" date="2021-07" db="EMBL/GenBank/DDBJ databases">
        <authorList>
            <person name="Catto M.A."/>
            <person name="Jacobson A."/>
            <person name="Kennedy G."/>
            <person name="Labadie P."/>
            <person name="Hunt B.G."/>
            <person name="Srinivasan R."/>
        </authorList>
    </citation>
    <scope>NUCLEOTIDE SEQUENCE</scope>
    <source>
        <strain evidence="15">PL_HMW_Pooled</strain>
        <tissue evidence="15">Head</tissue>
    </source>
</reference>
<feature type="compositionally biased region" description="Basic and acidic residues" evidence="12">
    <location>
        <begin position="1"/>
        <end position="17"/>
    </location>
</feature>
<dbReference type="EC" id="3.1.3.95" evidence="4"/>
<feature type="region of interest" description="Disordered" evidence="12">
    <location>
        <begin position="1206"/>
        <end position="1263"/>
    </location>
</feature>
<feature type="compositionally biased region" description="Low complexity" evidence="12">
    <location>
        <begin position="18"/>
        <end position="34"/>
    </location>
</feature>